<dbReference type="SUPFAM" id="SSF89028">
    <property type="entry name" value="Cobalamin adenosyltransferase-like"/>
    <property type="match status" value="1"/>
</dbReference>
<evidence type="ECO:0000256" key="1">
    <source>
        <dbReference type="ARBA" id="ARBA00005121"/>
    </source>
</evidence>
<accession>A0ABW5R8H3</accession>
<dbReference type="InterPro" id="IPR036451">
    <property type="entry name" value="CblAdoTrfase-like_sf"/>
</dbReference>
<evidence type="ECO:0000256" key="13">
    <source>
        <dbReference type="ARBA" id="ARBA00048692"/>
    </source>
</evidence>
<evidence type="ECO:0000256" key="7">
    <source>
        <dbReference type="ARBA" id="ARBA00022741"/>
    </source>
</evidence>
<sequence>MKIYTRTGDEGQTHIIGGRVAKNDARVEAYGTIDELNSFVGLVISQLDEKVISMKPQLIDIQHELFDCGADLAAVKPGPKGYKVHAEMTQQLEQWIDAYEAENTPITRFILPGGTAVSAGLHVCRTICRRAERSVVALAAEKEINTEVRAYLNRLSDLFFAMARAANLRAGEEDVSYVRSAEVFRRDS</sequence>
<comment type="pathway">
    <text evidence="1 14">Cofactor biosynthesis; adenosylcobalamin biosynthesis; adenosylcobalamin from cob(II)yrinate a,c-diamide: step 2/7.</text>
</comment>
<dbReference type="InterPro" id="IPR016030">
    <property type="entry name" value="CblAdoTrfase-like"/>
</dbReference>
<keyword evidence="5 14" id="KW-0169">Cobalamin biosynthesis</keyword>
<feature type="domain" description="Cobalamin adenosyltransferase-like" evidence="15">
    <location>
        <begin position="3"/>
        <end position="165"/>
    </location>
</feature>
<evidence type="ECO:0000256" key="9">
    <source>
        <dbReference type="ARBA" id="ARBA00031529"/>
    </source>
</evidence>
<dbReference type="EMBL" id="JBHUMM010000010">
    <property type="protein sequence ID" value="MFD2671303.1"/>
    <property type="molecule type" value="Genomic_DNA"/>
</dbReference>
<keyword evidence="8 14" id="KW-0067">ATP-binding</keyword>
<dbReference type="RefSeq" id="WP_379928756.1">
    <property type="nucleotide sequence ID" value="NZ_JBHUMM010000010.1"/>
</dbReference>
<dbReference type="Gene3D" id="1.20.1200.10">
    <property type="entry name" value="Cobalamin adenosyltransferase-like"/>
    <property type="match status" value="1"/>
</dbReference>
<comment type="catalytic activity">
    <reaction evidence="13 14">
        <text>2 cob(II)alamin + reduced [electron-transfer flavoprotein] + 2 ATP = 2 adenosylcob(III)alamin + 2 triphosphate + oxidized [electron-transfer flavoprotein] + 3 H(+)</text>
        <dbReference type="Rhea" id="RHEA:28671"/>
        <dbReference type="Rhea" id="RHEA-COMP:10685"/>
        <dbReference type="Rhea" id="RHEA-COMP:10686"/>
        <dbReference type="ChEBI" id="CHEBI:15378"/>
        <dbReference type="ChEBI" id="CHEBI:16304"/>
        <dbReference type="ChEBI" id="CHEBI:18036"/>
        <dbReference type="ChEBI" id="CHEBI:18408"/>
        <dbReference type="ChEBI" id="CHEBI:30616"/>
        <dbReference type="ChEBI" id="CHEBI:57692"/>
        <dbReference type="ChEBI" id="CHEBI:58307"/>
        <dbReference type="EC" id="2.5.1.17"/>
    </reaction>
</comment>
<dbReference type="GO" id="GO:0008817">
    <property type="term" value="F:corrinoid adenosyltransferase activity"/>
    <property type="evidence" value="ECO:0007669"/>
    <property type="project" value="UniProtKB-EC"/>
</dbReference>
<organism evidence="16 17">
    <name type="scientific">Marinicrinis sediminis</name>
    <dbReference type="NCBI Taxonomy" id="1652465"/>
    <lineage>
        <taxon>Bacteria</taxon>
        <taxon>Bacillati</taxon>
        <taxon>Bacillota</taxon>
        <taxon>Bacilli</taxon>
        <taxon>Bacillales</taxon>
        <taxon>Paenibacillaceae</taxon>
    </lineage>
</organism>
<evidence type="ECO:0000259" key="15">
    <source>
        <dbReference type="Pfam" id="PF01923"/>
    </source>
</evidence>
<keyword evidence="6 14" id="KW-0808">Transferase</keyword>
<comment type="caution">
    <text evidence="16">The sequence shown here is derived from an EMBL/GenBank/DDBJ whole genome shotgun (WGS) entry which is preliminary data.</text>
</comment>
<evidence type="ECO:0000256" key="8">
    <source>
        <dbReference type="ARBA" id="ARBA00022840"/>
    </source>
</evidence>
<evidence type="ECO:0000256" key="12">
    <source>
        <dbReference type="ARBA" id="ARBA00048555"/>
    </source>
</evidence>
<protein>
    <recommendedName>
        <fullName evidence="4 14">Corrinoid adenosyltransferase</fullName>
        <ecNumber evidence="3 14">2.5.1.17</ecNumber>
    </recommendedName>
    <alternativeName>
        <fullName evidence="9 14">Cob(II)alamin adenosyltransferase</fullName>
    </alternativeName>
    <alternativeName>
        <fullName evidence="11 14">Cob(II)yrinic acid a,c-diamide adenosyltransferase</fullName>
    </alternativeName>
    <alternativeName>
        <fullName evidence="10 14">Cobinamide/cobalamin adenosyltransferase</fullName>
    </alternativeName>
</protein>
<evidence type="ECO:0000256" key="10">
    <source>
        <dbReference type="ARBA" id="ARBA00033334"/>
    </source>
</evidence>
<dbReference type="EC" id="2.5.1.17" evidence="3 14"/>
<evidence type="ECO:0000313" key="17">
    <source>
        <dbReference type="Proteomes" id="UP001597497"/>
    </source>
</evidence>
<evidence type="ECO:0000256" key="4">
    <source>
        <dbReference type="ARBA" id="ARBA00020963"/>
    </source>
</evidence>
<dbReference type="InterPro" id="IPR029499">
    <property type="entry name" value="PduO-typ"/>
</dbReference>
<dbReference type="Pfam" id="PF01923">
    <property type="entry name" value="Cob_adeno_trans"/>
    <property type="match status" value="1"/>
</dbReference>
<dbReference type="Proteomes" id="UP001597497">
    <property type="component" value="Unassembled WGS sequence"/>
</dbReference>
<evidence type="ECO:0000256" key="2">
    <source>
        <dbReference type="ARBA" id="ARBA00007487"/>
    </source>
</evidence>
<evidence type="ECO:0000256" key="6">
    <source>
        <dbReference type="ARBA" id="ARBA00022679"/>
    </source>
</evidence>
<evidence type="ECO:0000256" key="3">
    <source>
        <dbReference type="ARBA" id="ARBA00012454"/>
    </source>
</evidence>
<keyword evidence="17" id="KW-1185">Reference proteome</keyword>
<reference evidence="17" key="1">
    <citation type="journal article" date="2019" name="Int. J. Syst. Evol. Microbiol.">
        <title>The Global Catalogue of Microorganisms (GCM) 10K type strain sequencing project: providing services to taxonomists for standard genome sequencing and annotation.</title>
        <authorList>
            <consortium name="The Broad Institute Genomics Platform"/>
            <consortium name="The Broad Institute Genome Sequencing Center for Infectious Disease"/>
            <person name="Wu L."/>
            <person name="Ma J."/>
        </authorList>
    </citation>
    <scope>NUCLEOTIDE SEQUENCE [LARGE SCALE GENOMIC DNA]</scope>
    <source>
        <strain evidence="17">KCTC 33676</strain>
    </source>
</reference>
<evidence type="ECO:0000313" key="16">
    <source>
        <dbReference type="EMBL" id="MFD2671303.1"/>
    </source>
</evidence>
<dbReference type="PANTHER" id="PTHR12213">
    <property type="entry name" value="CORRINOID ADENOSYLTRANSFERASE"/>
    <property type="match status" value="1"/>
</dbReference>
<dbReference type="PANTHER" id="PTHR12213:SF0">
    <property type="entry name" value="CORRINOID ADENOSYLTRANSFERASE MMAB"/>
    <property type="match status" value="1"/>
</dbReference>
<evidence type="ECO:0000256" key="14">
    <source>
        <dbReference type="RuleBase" id="RU366026"/>
    </source>
</evidence>
<name>A0ABW5R8H3_9BACL</name>
<evidence type="ECO:0000256" key="5">
    <source>
        <dbReference type="ARBA" id="ARBA00022573"/>
    </source>
</evidence>
<proteinExistence type="inferred from homology"/>
<comment type="catalytic activity">
    <reaction evidence="12 14">
        <text>2 cob(II)yrinate a,c diamide + reduced [electron-transfer flavoprotein] + 2 ATP = 2 adenosylcob(III)yrinate a,c-diamide + 2 triphosphate + oxidized [electron-transfer flavoprotein] + 3 H(+)</text>
        <dbReference type="Rhea" id="RHEA:11528"/>
        <dbReference type="Rhea" id="RHEA-COMP:10685"/>
        <dbReference type="Rhea" id="RHEA-COMP:10686"/>
        <dbReference type="ChEBI" id="CHEBI:15378"/>
        <dbReference type="ChEBI" id="CHEBI:18036"/>
        <dbReference type="ChEBI" id="CHEBI:30616"/>
        <dbReference type="ChEBI" id="CHEBI:57692"/>
        <dbReference type="ChEBI" id="CHEBI:58307"/>
        <dbReference type="ChEBI" id="CHEBI:58503"/>
        <dbReference type="ChEBI" id="CHEBI:58537"/>
        <dbReference type="EC" id="2.5.1.17"/>
    </reaction>
</comment>
<gene>
    <name evidence="16" type="ORF">ACFSUC_06755</name>
</gene>
<dbReference type="NCBIfam" id="TIGR00636">
    <property type="entry name" value="PduO_Nterm"/>
    <property type="match status" value="1"/>
</dbReference>
<comment type="similarity">
    <text evidence="2 14">Belongs to the Cob(I)alamin adenosyltransferase family.</text>
</comment>
<evidence type="ECO:0000256" key="11">
    <source>
        <dbReference type="ARBA" id="ARBA00033354"/>
    </source>
</evidence>
<keyword evidence="7 14" id="KW-0547">Nucleotide-binding</keyword>